<dbReference type="OrthoDB" id="9799199at2"/>
<feature type="transmembrane region" description="Helical" evidence="8">
    <location>
        <begin position="217"/>
        <end position="238"/>
    </location>
</feature>
<dbReference type="EMBL" id="RAHH01000008">
    <property type="protein sequence ID" value="RJT45081.1"/>
    <property type="molecule type" value="Genomic_DNA"/>
</dbReference>
<evidence type="ECO:0000313" key="9">
    <source>
        <dbReference type="EMBL" id="RJT45081.1"/>
    </source>
</evidence>
<evidence type="ECO:0000256" key="6">
    <source>
        <dbReference type="ARBA" id="ARBA00023136"/>
    </source>
</evidence>
<dbReference type="EC" id="2.7.7.41" evidence="7"/>
<keyword evidence="6 8" id="KW-0472">Membrane</keyword>
<protein>
    <recommendedName>
        <fullName evidence="7">Phosphatidate cytidylyltransferase</fullName>
        <ecNumber evidence="7">2.7.7.41</ecNumber>
    </recommendedName>
</protein>
<organism evidence="9 10">
    <name type="scientific">Rahnella woolbedingensis</name>
    <dbReference type="NCBI Taxonomy" id="1510574"/>
    <lineage>
        <taxon>Bacteria</taxon>
        <taxon>Pseudomonadati</taxon>
        <taxon>Pseudomonadota</taxon>
        <taxon>Gammaproteobacteria</taxon>
        <taxon>Enterobacterales</taxon>
        <taxon>Yersiniaceae</taxon>
        <taxon>Rahnella</taxon>
    </lineage>
</organism>
<dbReference type="GO" id="GO:0005886">
    <property type="term" value="C:plasma membrane"/>
    <property type="evidence" value="ECO:0007669"/>
    <property type="project" value="TreeGrafter"/>
</dbReference>
<feature type="transmembrane region" description="Helical" evidence="8">
    <location>
        <begin position="50"/>
        <end position="78"/>
    </location>
</feature>
<comment type="catalytic activity">
    <reaction evidence="7">
        <text>a 1,2-diacyl-sn-glycero-3-phosphate + CTP + H(+) = a CDP-1,2-diacyl-sn-glycerol + diphosphate</text>
        <dbReference type="Rhea" id="RHEA:16229"/>
        <dbReference type="ChEBI" id="CHEBI:15378"/>
        <dbReference type="ChEBI" id="CHEBI:33019"/>
        <dbReference type="ChEBI" id="CHEBI:37563"/>
        <dbReference type="ChEBI" id="CHEBI:58332"/>
        <dbReference type="ChEBI" id="CHEBI:58608"/>
        <dbReference type="EC" id="2.7.7.41"/>
    </reaction>
</comment>
<proteinExistence type="inferred from homology"/>
<dbReference type="InterPro" id="IPR000374">
    <property type="entry name" value="PC_trans"/>
</dbReference>
<keyword evidence="10" id="KW-1185">Reference proteome</keyword>
<gene>
    <name evidence="9" type="ORF">D6C13_08305</name>
</gene>
<feature type="transmembrane region" description="Helical" evidence="8">
    <location>
        <begin position="244"/>
        <end position="264"/>
    </location>
</feature>
<dbReference type="UniPathway" id="UPA00557">
    <property type="reaction ID" value="UER00614"/>
</dbReference>
<dbReference type="GO" id="GO:0016024">
    <property type="term" value="P:CDP-diacylglycerol biosynthetic process"/>
    <property type="evidence" value="ECO:0007669"/>
    <property type="project" value="UniProtKB-UniPathway"/>
</dbReference>
<feature type="transmembrane region" description="Helical" evidence="8">
    <location>
        <begin position="113"/>
        <end position="136"/>
    </location>
</feature>
<keyword evidence="5 8" id="KW-1133">Transmembrane helix</keyword>
<evidence type="ECO:0000256" key="8">
    <source>
        <dbReference type="SAM" id="Phobius"/>
    </source>
</evidence>
<evidence type="ECO:0000256" key="4">
    <source>
        <dbReference type="ARBA" id="ARBA00022692"/>
    </source>
</evidence>
<dbReference type="PANTHER" id="PTHR43535:SF1">
    <property type="entry name" value="PHOSPHATIDATE CYTIDYLYLTRANSFERASE"/>
    <property type="match status" value="1"/>
</dbReference>
<dbReference type="GO" id="GO:0009273">
    <property type="term" value="P:peptidoglycan-based cell wall biogenesis"/>
    <property type="evidence" value="ECO:0007669"/>
    <property type="project" value="TreeGrafter"/>
</dbReference>
<dbReference type="RefSeq" id="WP_120132315.1">
    <property type="nucleotide sequence ID" value="NZ_RAHH01000008.1"/>
</dbReference>
<dbReference type="PANTHER" id="PTHR43535">
    <property type="entry name" value="PHOSPHATIDATE CYTIDYLYLTRANSFERASE"/>
    <property type="match status" value="1"/>
</dbReference>
<keyword evidence="4 7" id="KW-0812">Transmembrane</keyword>
<comment type="pathway">
    <text evidence="7">Phospholipid metabolism; CDP-diacylglycerol biosynthesis; CDP-diacylglycerol from sn-glycerol 3-phosphate: step 3/3.</text>
</comment>
<evidence type="ECO:0000256" key="7">
    <source>
        <dbReference type="RuleBase" id="RU003938"/>
    </source>
</evidence>
<comment type="caution">
    <text evidence="9">The sequence shown here is derived from an EMBL/GenBank/DDBJ whole genome shotgun (WGS) entry which is preliminary data.</text>
</comment>
<sequence length="309" mass="33923">MSDASLTLYYCLSGIFGALLLATLILFILIKCAPQSNWLELRRRITSWWVIIFVFSLAMLSPKWLALSFFAFVSFLALKEYLTLTATRRSDDIPHFWLYAAIPLQYLWAGMSWYGMFLIFIPVCVFLFLPVRAVIAGNTRGFIHSTSVMLWAMMTTVFALSHVAYLMMLPGNNGKAGALLVTFLVAATEINDIAQYLWGKGFGNIKVTPGVSPNKTLAGLLGGVLTTTLLGGILGPLLTPMNGLHSLAAGVIIGFGGFCGDVVMSAIKRDVGVKDCGNLLPGHGGIMDRLDSLIYTAPLFFYFFNYFYG</sequence>
<keyword evidence="3 7" id="KW-0808">Transferase</keyword>
<dbReference type="AlphaFoldDB" id="A0A419NAN9"/>
<feature type="transmembrane region" description="Helical" evidence="8">
    <location>
        <begin position="6"/>
        <end position="30"/>
    </location>
</feature>
<dbReference type="PROSITE" id="PS01315">
    <property type="entry name" value="CDS"/>
    <property type="match status" value="1"/>
</dbReference>
<dbReference type="GO" id="GO:0004605">
    <property type="term" value="F:phosphatidate cytidylyltransferase activity"/>
    <property type="evidence" value="ECO:0007669"/>
    <property type="project" value="UniProtKB-EC"/>
</dbReference>
<feature type="transmembrane region" description="Helical" evidence="8">
    <location>
        <begin position="148"/>
        <end position="170"/>
    </location>
</feature>
<evidence type="ECO:0000256" key="3">
    <source>
        <dbReference type="ARBA" id="ARBA00022679"/>
    </source>
</evidence>
<evidence type="ECO:0000256" key="1">
    <source>
        <dbReference type="ARBA" id="ARBA00004141"/>
    </source>
</evidence>
<feature type="transmembrane region" description="Helical" evidence="8">
    <location>
        <begin position="292"/>
        <end position="308"/>
    </location>
</feature>
<comment type="similarity">
    <text evidence="2 7">Belongs to the CDS family.</text>
</comment>
<accession>A0A419NAN9</accession>
<name>A0A419NAN9_9GAMM</name>
<evidence type="ECO:0000256" key="5">
    <source>
        <dbReference type="ARBA" id="ARBA00022989"/>
    </source>
</evidence>
<keyword evidence="7 9" id="KW-0548">Nucleotidyltransferase</keyword>
<evidence type="ECO:0000313" key="10">
    <source>
        <dbReference type="Proteomes" id="UP000284908"/>
    </source>
</evidence>
<reference evidence="9 10" key="1">
    <citation type="submission" date="2018-09" db="EMBL/GenBank/DDBJ databases">
        <authorList>
            <person name="Le Fleche-Mateos A."/>
        </authorList>
    </citation>
    <scope>NUCLEOTIDE SEQUENCE [LARGE SCALE GENOMIC DNA]</scope>
    <source>
        <strain evidence="9 10">DSM 27399</strain>
    </source>
</reference>
<evidence type="ECO:0000256" key="2">
    <source>
        <dbReference type="ARBA" id="ARBA00010185"/>
    </source>
</evidence>
<dbReference type="Proteomes" id="UP000284908">
    <property type="component" value="Unassembled WGS sequence"/>
</dbReference>
<comment type="subcellular location">
    <subcellularLocation>
        <location evidence="1">Membrane</location>
        <topology evidence="1">Multi-pass membrane protein</topology>
    </subcellularLocation>
</comment>
<dbReference type="Pfam" id="PF01148">
    <property type="entry name" value="CTP_transf_1"/>
    <property type="match status" value="1"/>
</dbReference>